<feature type="transmembrane region" description="Helical" evidence="5">
    <location>
        <begin position="48"/>
        <end position="73"/>
    </location>
</feature>
<evidence type="ECO:0000259" key="7">
    <source>
        <dbReference type="PROSITE" id="PS50929"/>
    </source>
</evidence>
<accession>A0A918LHD7</accession>
<dbReference type="GO" id="GO:0005524">
    <property type="term" value="F:ATP binding"/>
    <property type="evidence" value="ECO:0007669"/>
    <property type="project" value="UniProtKB-KW"/>
</dbReference>
<dbReference type="InterPro" id="IPR017871">
    <property type="entry name" value="ABC_transporter-like_CS"/>
</dbReference>
<feature type="domain" description="ABC transmembrane type-1" evidence="7">
    <location>
        <begin position="22"/>
        <end position="289"/>
    </location>
</feature>
<dbReference type="Pfam" id="PF00664">
    <property type="entry name" value="ABC_membrane"/>
    <property type="match status" value="1"/>
</dbReference>
<feature type="transmembrane region" description="Helical" evidence="5">
    <location>
        <begin position="118"/>
        <end position="138"/>
    </location>
</feature>
<dbReference type="InterPro" id="IPR039421">
    <property type="entry name" value="Type_1_exporter"/>
</dbReference>
<feature type="transmembrane region" description="Helical" evidence="5">
    <location>
        <begin position="20"/>
        <end position="42"/>
    </location>
</feature>
<protein>
    <submittedName>
        <fullName evidence="8">ABC transporter ATP-binding protein</fullName>
    </submittedName>
</protein>
<name>A0A918LHD7_9PSEU</name>
<dbReference type="Gene3D" id="3.40.50.300">
    <property type="entry name" value="P-loop containing nucleotide triphosphate hydrolases"/>
    <property type="match status" value="1"/>
</dbReference>
<dbReference type="EMBL" id="BMRB01000005">
    <property type="protein sequence ID" value="GGS49530.1"/>
    <property type="molecule type" value="Genomic_DNA"/>
</dbReference>
<evidence type="ECO:0000256" key="1">
    <source>
        <dbReference type="ARBA" id="ARBA00004651"/>
    </source>
</evidence>
<comment type="subcellular location">
    <subcellularLocation>
        <location evidence="1">Cell membrane</location>
        <topology evidence="1">Multi-pass membrane protein</topology>
    </subcellularLocation>
</comment>
<feature type="transmembrane region" description="Helical" evidence="5">
    <location>
        <begin position="266"/>
        <end position="287"/>
    </location>
</feature>
<gene>
    <name evidence="8" type="ORF">GCM10010171_50820</name>
</gene>
<dbReference type="InterPro" id="IPR003439">
    <property type="entry name" value="ABC_transporter-like_ATP-bd"/>
</dbReference>
<feature type="transmembrane region" description="Helical" evidence="5">
    <location>
        <begin position="239"/>
        <end position="260"/>
    </location>
</feature>
<dbReference type="PROSITE" id="PS50893">
    <property type="entry name" value="ABC_TRANSPORTER_2"/>
    <property type="match status" value="1"/>
</dbReference>
<dbReference type="InterPro" id="IPR036640">
    <property type="entry name" value="ABC1_TM_sf"/>
</dbReference>
<keyword evidence="8" id="KW-0547">Nucleotide-binding</keyword>
<sequence>MAGGAGAGDRVLLGVVERGAAAVLVVVALGGTVAALVLPAALADAVNGGGVVAVAVAGVGVLVAEVLGLLVSARVTARTGARLRGDVAAHLIRLGPGRFADGDAIGRLTSDCAGAAQVTALAVQLVSGALVSVGAVVLLAVVDWRVAVVFLVALPLALMIARSHLRITAADVAAYQSVTGELGARLLDAVRGIRTIAAAGVADQEAERVLRPLPSLSKAGAAIWRGQARMVWRGGLLRPAVQVAVLVAAGFGLMAGRLAIGDVLAVLGYATLGMGVVGQVSALTGLARSRACAARIAEVVDTPLPPTPELPLPDGPGTVTLKDVSHGELSSVDLTIPGGTSVAVVGPGARDLAAVLAGITPDAGTVLLDGAPIADLRDRRNAVGVAFARPVLLGATVTDAVAYGVPQPTDVRAACEAARIAHLIDRLPSGYATPMADTPLSGGEAQRVGLARAITAHPRLLVLDEATAALDTVTESEVDEAIAALLPTATRITVTTRAGTASRADLVLWLADGKARALAPHATLWSNPEYREVFT</sequence>
<dbReference type="Gene3D" id="1.20.1560.10">
    <property type="entry name" value="ABC transporter type 1, transmembrane domain"/>
    <property type="match status" value="1"/>
</dbReference>
<dbReference type="AlphaFoldDB" id="A0A918LHD7"/>
<dbReference type="PROSITE" id="PS50929">
    <property type="entry name" value="ABC_TM1F"/>
    <property type="match status" value="1"/>
</dbReference>
<dbReference type="InterPro" id="IPR027417">
    <property type="entry name" value="P-loop_NTPase"/>
</dbReference>
<dbReference type="GO" id="GO:0016887">
    <property type="term" value="F:ATP hydrolysis activity"/>
    <property type="evidence" value="ECO:0007669"/>
    <property type="project" value="InterPro"/>
</dbReference>
<keyword evidence="8" id="KW-0067">ATP-binding</keyword>
<dbReference type="PROSITE" id="PS00211">
    <property type="entry name" value="ABC_TRANSPORTER_1"/>
    <property type="match status" value="1"/>
</dbReference>
<dbReference type="SUPFAM" id="SSF52540">
    <property type="entry name" value="P-loop containing nucleoside triphosphate hydrolases"/>
    <property type="match status" value="1"/>
</dbReference>
<dbReference type="SUPFAM" id="SSF90123">
    <property type="entry name" value="ABC transporter transmembrane region"/>
    <property type="match status" value="1"/>
</dbReference>
<dbReference type="PANTHER" id="PTHR24221:SF654">
    <property type="entry name" value="ATP-BINDING CASSETTE SUB-FAMILY B MEMBER 6"/>
    <property type="match status" value="1"/>
</dbReference>
<feature type="transmembrane region" description="Helical" evidence="5">
    <location>
        <begin position="144"/>
        <end position="161"/>
    </location>
</feature>
<dbReference type="GO" id="GO:0005886">
    <property type="term" value="C:plasma membrane"/>
    <property type="evidence" value="ECO:0007669"/>
    <property type="project" value="UniProtKB-SubCell"/>
</dbReference>
<evidence type="ECO:0000256" key="2">
    <source>
        <dbReference type="ARBA" id="ARBA00022692"/>
    </source>
</evidence>
<reference evidence="8" key="1">
    <citation type="journal article" date="2014" name="Int. J. Syst. Evol. Microbiol.">
        <title>Complete genome sequence of Corynebacterium casei LMG S-19264T (=DSM 44701T), isolated from a smear-ripened cheese.</title>
        <authorList>
            <consortium name="US DOE Joint Genome Institute (JGI-PGF)"/>
            <person name="Walter F."/>
            <person name="Albersmeier A."/>
            <person name="Kalinowski J."/>
            <person name="Ruckert C."/>
        </authorList>
    </citation>
    <scope>NUCLEOTIDE SEQUENCE</scope>
    <source>
        <strain evidence="8">JCM 3276</strain>
    </source>
</reference>
<dbReference type="GO" id="GO:0140359">
    <property type="term" value="F:ABC-type transporter activity"/>
    <property type="evidence" value="ECO:0007669"/>
    <property type="project" value="InterPro"/>
</dbReference>
<dbReference type="Pfam" id="PF00005">
    <property type="entry name" value="ABC_tran"/>
    <property type="match status" value="1"/>
</dbReference>
<dbReference type="PANTHER" id="PTHR24221">
    <property type="entry name" value="ATP-BINDING CASSETTE SUB-FAMILY B"/>
    <property type="match status" value="1"/>
</dbReference>
<evidence type="ECO:0000256" key="4">
    <source>
        <dbReference type="ARBA" id="ARBA00023136"/>
    </source>
</evidence>
<feature type="domain" description="ABC transporter" evidence="6">
    <location>
        <begin position="310"/>
        <end position="535"/>
    </location>
</feature>
<comment type="caution">
    <text evidence="8">The sequence shown here is derived from an EMBL/GenBank/DDBJ whole genome shotgun (WGS) entry which is preliminary data.</text>
</comment>
<keyword evidence="2 5" id="KW-0812">Transmembrane</keyword>
<keyword evidence="9" id="KW-1185">Reference proteome</keyword>
<dbReference type="GO" id="GO:0034040">
    <property type="term" value="F:ATPase-coupled lipid transmembrane transporter activity"/>
    <property type="evidence" value="ECO:0007669"/>
    <property type="project" value="TreeGrafter"/>
</dbReference>
<organism evidence="8 9">
    <name type="scientific">Actinokineospora fastidiosa</name>
    <dbReference type="NCBI Taxonomy" id="1816"/>
    <lineage>
        <taxon>Bacteria</taxon>
        <taxon>Bacillati</taxon>
        <taxon>Actinomycetota</taxon>
        <taxon>Actinomycetes</taxon>
        <taxon>Pseudonocardiales</taxon>
        <taxon>Pseudonocardiaceae</taxon>
        <taxon>Actinokineospora</taxon>
    </lineage>
</organism>
<keyword evidence="4 5" id="KW-0472">Membrane</keyword>
<evidence type="ECO:0000256" key="3">
    <source>
        <dbReference type="ARBA" id="ARBA00022989"/>
    </source>
</evidence>
<evidence type="ECO:0000259" key="6">
    <source>
        <dbReference type="PROSITE" id="PS50893"/>
    </source>
</evidence>
<dbReference type="Proteomes" id="UP000660680">
    <property type="component" value="Unassembled WGS sequence"/>
</dbReference>
<evidence type="ECO:0000313" key="8">
    <source>
        <dbReference type="EMBL" id="GGS49530.1"/>
    </source>
</evidence>
<evidence type="ECO:0000313" key="9">
    <source>
        <dbReference type="Proteomes" id="UP000660680"/>
    </source>
</evidence>
<proteinExistence type="predicted"/>
<reference evidence="8" key="2">
    <citation type="submission" date="2020-09" db="EMBL/GenBank/DDBJ databases">
        <authorList>
            <person name="Sun Q."/>
            <person name="Ohkuma M."/>
        </authorList>
    </citation>
    <scope>NUCLEOTIDE SEQUENCE</scope>
    <source>
        <strain evidence="8">JCM 3276</strain>
    </source>
</reference>
<evidence type="ECO:0000256" key="5">
    <source>
        <dbReference type="SAM" id="Phobius"/>
    </source>
</evidence>
<keyword evidence="3 5" id="KW-1133">Transmembrane helix</keyword>
<dbReference type="InterPro" id="IPR011527">
    <property type="entry name" value="ABC1_TM_dom"/>
</dbReference>